<sequence length="244" mass="28082">MKINIAYKYTESVIPKRCRKPRRVEFVTTLNVEIKEVSHCHAPIAIREHDNLREKSPLIYRWFDGRLWTNISTCWNSKEKYGKVVDCFKYFHHDSYKRQKEVIAQLNKCANEMIFIDNQIFQVAGEPRYVVMTFGLGCNHGGTSLAVDHSYNSNISHKSYYRIDQKEAAMLEAERIAINRGDNDSVPINPHGTFDIYIPEAIKLNPATEHGNGDPFMNSIENIIENVKNPVAAGLFAISKCYNH</sequence>
<name>A0A6M3LNF4_9ZZZZ</name>
<dbReference type="EMBL" id="MT143273">
    <property type="protein sequence ID" value="QJA94934.1"/>
    <property type="molecule type" value="Genomic_DNA"/>
</dbReference>
<protein>
    <submittedName>
        <fullName evidence="1">Uncharacterized protein</fullName>
    </submittedName>
</protein>
<proteinExistence type="predicted"/>
<dbReference type="AlphaFoldDB" id="A0A6M3LNF4"/>
<accession>A0A6M3LNF4</accession>
<organism evidence="1">
    <name type="scientific">viral metagenome</name>
    <dbReference type="NCBI Taxonomy" id="1070528"/>
    <lineage>
        <taxon>unclassified sequences</taxon>
        <taxon>metagenomes</taxon>
        <taxon>organismal metagenomes</taxon>
    </lineage>
</organism>
<gene>
    <name evidence="1" type="ORF">MM415B03696_0002</name>
</gene>
<reference evidence="1" key="1">
    <citation type="submission" date="2020-03" db="EMBL/GenBank/DDBJ databases">
        <title>The deep terrestrial virosphere.</title>
        <authorList>
            <person name="Holmfeldt K."/>
            <person name="Nilsson E."/>
            <person name="Simone D."/>
            <person name="Lopez-Fernandez M."/>
            <person name="Wu X."/>
            <person name="de Brujin I."/>
            <person name="Lundin D."/>
            <person name="Andersson A."/>
            <person name="Bertilsson S."/>
            <person name="Dopson M."/>
        </authorList>
    </citation>
    <scope>NUCLEOTIDE SEQUENCE</scope>
    <source>
        <strain evidence="1">MM415B03696</strain>
    </source>
</reference>
<evidence type="ECO:0000313" key="1">
    <source>
        <dbReference type="EMBL" id="QJA94934.1"/>
    </source>
</evidence>